<protein>
    <recommendedName>
        <fullName evidence="12">C2H2-type domain-containing protein</fullName>
    </recommendedName>
</protein>
<keyword evidence="5" id="KW-0862">Zinc</keyword>
<evidence type="ECO:0000256" key="2">
    <source>
        <dbReference type="ARBA" id="ARBA00022723"/>
    </source>
</evidence>
<evidence type="ECO:0000256" key="5">
    <source>
        <dbReference type="ARBA" id="ARBA00022833"/>
    </source>
</evidence>
<feature type="domain" description="C2H2-type" evidence="12">
    <location>
        <begin position="684"/>
        <end position="711"/>
    </location>
</feature>
<organism evidence="13 14">
    <name type="scientific">Paragonimus heterotremus</name>
    <dbReference type="NCBI Taxonomy" id="100268"/>
    <lineage>
        <taxon>Eukaryota</taxon>
        <taxon>Metazoa</taxon>
        <taxon>Spiralia</taxon>
        <taxon>Lophotrochozoa</taxon>
        <taxon>Platyhelminthes</taxon>
        <taxon>Trematoda</taxon>
        <taxon>Digenea</taxon>
        <taxon>Plagiorchiida</taxon>
        <taxon>Troglotremata</taxon>
        <taxon>Troglotrematidae</taxon>
        <taxon>Paragonimus</taxon>
    </lineage>
</organism>
<evidence type="ECO:0000313" key="13">
    <source>
        <dbReference type="EMBL" id="KAF5404493.1"/>
    </source>
</evidence>
<dbReference type="OrthoDB" id="3565419at2759"/>
<dbReference type="GO" id="GO:0005634">
    <property type="term" value="C:nucleus"/>
    <property type="evidence" value="ECO:0007669"/>
    <property type="project" value="UniProtKB-SubCell"/>
</dbReference>
<keyword evidence="14" id="KW-1185">Reference proteome</keyword>
<evidence type="ECO:0000259" key="12">
    <source>
        <dbReference type="PROSITE" id="PS50157"/>
    </source>
</evidence>
<name>A0A8J4SR25_9TREM</name>
<evidence type="ECO:0000313" key="14">
    <source>
        <dbReference type="Proteomes" id="UP000748531"/>
    </source>
</evidence>
<evidence type="ECO:0000256" key="8">
    <source>
        <dbReference type="ARBA" id="ARBA00023163"/>
    </source>
</evidence>
<proteinExistence type="predicted"/>
<dbReference type="GO" id="GO:0006357">
    <property type="term" value="P:regulation of transcription by RNA polymerase II"/>
    <property type="evidence" value="ECO:0007669"/>
    <property type="project" value="TreeGrafter"/>
</dbReference>
<dbReference type="GO" id="GO:0000977">
    <property type="term" value="F:RNA polymerase II transcription regulatory region sequence-specific DNA binding"/>
    <property type="evidence" value="ECO:0007669"/>
    <property type="project" value="TreeGrafter"/>
</dbReference>
<dbReference type="EMBL" id="LUCH01000704">
    <property type="protein sequence ID" value="KAF5404493.1"/>
    <property type="molecule type" value="Genomic_DNA"/>
</dbReference>
<dbReference type="InterPro" id="IPR046341">
    <property type="entry name" value="SET_dom_sf"/>
</dbReference>
<reference evidence="13" key="1">
    <citation type="submission" date="2019-05" db="EMBL/GenBank/DDBJ databases">
        <title>Annotation for the trematode Paragonimus heterotremus.</title>
        <authorList>
            <person name="Choi Y.-J."/>
        </authorList>
    </citation>
    <scope>NUCLEOTIDE SEQUENCE</scope>
    <source>
        <strain evidence="13">LC</strain>
    </source>
</reference>
<keyword evidence="8" id="KW-0804">Transcription</keyword>
<dbReference type="GO" id="GO:0008270">
    <property type="term" value="F:zinc ion binding"/>
    <property type="evidence" value="ECO:0007669"/>
    <property type="project" value="UniProtKB-KW"/>
</dbReference>
<evidence type="ECO:0000256" key="1">
    <source>
        <dbReference type="ARBA" id="ARBA00004123"/>
    </source>
</evidence>
<dbReference type="Gene3D" id="2.170.270.10">
    <property type="entry name" value="SET domain"/>
    <property type="match status" value="1"/>
</dbReference>
<keyword evidence="3" id="KW-0677">Repeat</keyword>
<dbReference type="Gene3D" id="3.30.160.60">
    <property type="entry name" value="Classic Zinc Finger"/>
    <property type="match status" value="4"/>
</dbReference>
<dbReference type="PANTHER" id="PTHR16515:SF19">
    <property type="entry name" value="PR DOMAIN ZINC FINGER PROTEIN 14"/>
    <property type="match status" value="1"/>
</dbReference>
<dbReference type="FunFam" id="3.30.160.60:FF:000325">
    <property type="entry name" value="ZFP90 zinc finger protein"/>
    <property type="match status" value="1"/>
</dbReference>
<dbReference type="FunFam" id="3.30.160.60:FF:000450">
    <property type="entry name" value="PR domain zinc finger protein 14"/>
    <property type="match status" value="1"/>
</dbReference>
<keyword evidence="2" id="KW-0479">Metal-binding</keyword>
<dbReference type="AlphaFoldDB" id="A0A8J4SR25"/>
<feature type="domain" description="C2H2-type" evidence="12">
    <location>
        <begin position="595"/>
        <end position="626"/>
    </location>
</feature>
<evidence type="ECO:0000256" key="3">
    <source>
        <dbReference type="ARBA" id="ARBA00022737"/>
    </source>
</evidence>
<dbReference type="InterPro" id="IPR013087">
    <property type="entry name" value="Znf_C2H2_type"/>
</dbReference>
<evidence type="ECO:0000256" key="10">
    <source>
        <dbReference type="PROSITE-ProRule" id="PRU00042"/>
    </source>
</evidence>
<evidence type="ECO:0000256" key="11">
    <source>
        <dbReference type="SAM" id="MobiDB-lite"/>
    </source>
</evidence>
<dbReference type="SUPFAM" id="SSF57667">
    <property type="entry name" value="beta-beta-alpha zinc fingers"/>
    <property type="match status" value="2"/>
</dbReference>
<dbReference type="PANTHER" id="PTHR16515">
    <property type="entry name" value="PR DOMAIN ZINC FINGER PROTEIN"/>
    <property type="match status" value="1"/>
</dbReference>
<dbReference type="SMART" id="SM00355">
    <property type="entry name" value="ZnF_C2H2"/>
    <property type="match status" value="5"/>
</dbReference>
<dbReference type="InterPro" id="IPR036236">
    <property type="entry name" value="Znf_C2H2_sf"/>
</dbReference>
<feature type="compositionally biased region" description="Polar residues" evidence="11">
    <location>
        <begin position="736"/>
        <end position="749"/>
    </location>
</feature>
<comment type="caution">
    <text evidence="13">The sequence shown here is derived from an EMBL/GenBank/DDBJ whole genome shotgun (WGS) entry which is preliminary data.</text>
</comment>
<feature type="domain" description="C2H2-type" evidence="12">
    <location>
        <begin position="712"/>
        <end position="740"/>
    </location>
</feature>
<dbReference type="Pfam" id="PF00096">
    <property type="entry name" value="zf-C2H2"/>
    <property type="match status" value="1"/>
</dbReference>
<keyword evidence="6" id="KW-0805">Transcription regulation</keyword>
<feature type="region of interest" description="Disordered" evidence="11">
    <location>
        <begin position="729"/>
        <end position="755"/>
    </location>
</feature>
<evidence type="ECO:0000256" key="4">
    <source>
        <dbReference type="ARBA" id="ARBA00022771"/>
    </source>
</evidence>
<keyword evidence="7" id="KW-0238">DNA-binding</keyword>
<feature type="compositionally biased region" description="Polar residues" evidence="11">
    <location>
        <begin position="557"/>
        <end position="566"/>
    </location>
</feature>
<evidence type="ECO:0000256" key="7">
    <source>
        <dbReference type="ARBA" id="ARBA00023125"/>
    </source>
</evidence>
<dbReference type="PROSITE" id="PS50157">
    <property type="entry name" value="ZINC_FINGER_C2H2_2"/>
    <property type="match status" value="5"/>
</dbReference>
<dbReference type="PROSITE" id="PS00028">
    <property type="entry name" value="ZINC_FINGER_C2H2_1"/>
    <property type="match status" value="4"/>
</dbReference>
<gene>
    <name evidence="13" type="ORF">PHET_02035</name>
</gene>
<keyword evidence="4 10" id="KW-0863">Zinc-finger</keyword>
<feature type="domain" description="C2H2-type" evidence="12">
    <location>
        <begin position="627"/>
        <end position="655"/>
    </location>
</feature>
<evidence type="ECO:0000256" key="9">
    <source>
        <dbReference type="ARBA" id="ARBA00023242"/>
    </source>
</evidence>
<keyword evidence="9" id="KW-0539">Nucleus</keyword>
<dbReference type="Proteomes" id="UP000748531">
    <property type="component" value="Unassembled WGS sequence"/>
</dbReference>
<accession>A0A8J4SR25</accession>
<sequence>MSLNEITPPEVLNNLARARCSYGNLTKAAFPIPSTYNNVLFGHSAQGSQRELTVPAMITNLNWMGGPFHLPVGSIPPPPPPPDILLAALQANSVHRNTTVCTRQPTTDTNVTQEHQMDASKLANQIPVTKDGLSVMAKLWCNLLQLIKRGSQESAKFTIQLPTDLSLKQSTGQNETASRLLYCKPEDRKAPVQVLKTSETPSIRERQNQSWTTTFSQPHAVGTTGQSHRTNQADHRWTTAFKIIIDPRITVCQTSTDNTWCVLCRQIIEQGTCFGPCRLSANDSMTKHKIDPSTELTTYFMDPTEVTRNKYLDPEVKLKWMGLVRSLKVTERFAADHAANLSLIVLPSNENVPLPFMDHQSLNQGGEVTIFARDQLVWFRAQRHILPGEELILDVSNPLTHLCLSQSSICKRSVNCDTSVDKRMQNNFPSSVYASELFQSPRLLSPKRELVEGQSKFLDQYVSKFQSTTTHAWKSLCSEPDIQLPSYTLGYTALQKTVGPISGATFTKVAFNHADKLNNTPGITSQSQGKLARSYMKSFSQQSASSTYKLGAHKPTKSSNNQSLVQDPQNLAEDGLKGQLRPAHKTDLEDAAEGYSCEFCGKMFAYQYYRDKHLKYTRCVDQGNRKFPCKLCSRSFEKRDRLRIHVLHVHEKHRPHKCHLCDKSFSQSSSLNKHLRVHSGERPYKCCYCNKAFTASSILRTHIRQHSGEKPFKCKYCWKPFASHAAHDSHVRRTHMTTPKALSSATTGKRTSRTPAKLQITWKKQVRSDTALSPANGVNGQRWSGSSDLWPVNLHSSYLNQQNPKEPV</sequence>
<comment type="subcellular location">
    <subcellularLocation>
        <location evidence="1">Nucleus</location>
    </subcellularLocation>
</comment>
<feature type="domain" description="C2H2-type" evidence="12">
    <location>
        <begin position="656"/>
        <end position="683"/>
    </location>
</feature>
<evidence type="ECO:0000256" key="6">
    <source>
        <dbReference type="ARBA" id="ARBA00023015"/>
    </source>
</evidence>
<feature type="region of interest" description="Disordered" evidence="11">
    <location>
        <begin position="547"/>
        <end position="566"/>
    </location>
</feature>
<dbReference type="InterPro" id="IPR050331">
    <property type="entry name" value="Zinc_finger"/>
</dbReference>